<dbReference type="InterPro" id="IPR035649">
    <property type="entry name" value="EFG_V"/>
</dbReference>
<evidence type="ECO:0000256" key="1">
    <source>
        <dbReference type="ARBA" id="ARBA00017872"/>
    </source>
</evidence>
<evidence type="ECO:0000256" key="5">
    <source>
        <dbReference type="ARBA" id="ARBA00023134"/>
    </source>
</evidence>
<dbReference type="Gene3D" id="2.40.30.10">
    <property type="entry name" value="Translation factors"/>
    <property type="match status" value="1"/>
</dbReference>
<dbReference type="NCBIfam" id="NF009381">
    <property type="entry name" value="PRK12740.1-5"/>
    <property type="match status" value="1"/>
</dbReference>
<gene>
    <name evidence="9" type="ORF">BE15_40055</name>
</gene>
<accession>A0A150QQE2</accession>
<dbReference type="NCBIfam" id="NF009379">
    <property type="entry name" value="PRK12740.1-3"/>
    <property type="match status" value="1"/>
</dbReference>
<keyword evidence="5" id="KW-0342">GTP-binding</keyword>
<dbReference type="GO" id="GO:0003924">
    <property type="term" value="F:GTPase activity"/>
    <property type="evidence" value="ECO:0007669"/>
    <property type="project" value="InterPro"/>
</dbReference>
<evidence type="ECO:0000313" key="10">
    <source>
        <dbReference type="Proteomes" id="UP000075260"/>
    </source>
</evidence>
<dbReference type="SUPFAM" id="SSF50447">
    <property type="entry name" value="Translation proteins"/>
    <property type="match status" value="1"/>
</dbReference>
<dbReference type="InterPro" id="IPR035647">
    <property type="entry name" value="EFG_III/V"/>
</dbReference>
<proteinExistence type="predicted"/>
<dbReference type="SUPFAM" id="SSF52540">
    <property type="entry name" value="P-loop containing nucleoside triphosphate hydrolases"/>
    <property type="match status" value="1"/>
</dbReference>
<dbReference type="InterPro" id="IPR000640">
    <property type="entry name" value="EFG_V-like"/>
</dbReference>
<dbReference type="Proteomes" id="UP000075260">
    <property type="component" value="Unassembled WGS sequence"/>
</dbReference>
<dbReference type="GO" id="GO:0003746">
    <property type="term" value="F:translation elongation factor activity"/>
    <property type="evidence" value="ECO:0007669"/>
    <property type="project" value="UniProtKB-KW"/>
</dbReference>
<dbReference type="Gene3D" id="3.30.70.870">
    <property type="entry name" value="Elongation Factor G (Translational Gtpase), domain 3"/>
    <property type="match status" value="1"/>
</dbReference>
<dbReference type="EMBL" id="JEMA01000416">
    <property type="protein sequence ID" value="KYF70174.1"/>
    <property type="molecule type" value="Genomic_DNA"/>
</dbReference>
<feature type="domain" description="Tr-type G" evidence="8">
    <location>
        <begin position="7"/>
        <end position="281"/>
    </location>
</feature>
<protein>
    <recommendedName>
        <fullName evidence="1">Elongation factor G</fullName>
    </recommendedName>
</protein>
<dbReference type="Pfam" id="PF22042">
    <property type="entry name" value="EF-G_D2"/>
    <property type="match status" value="1"/>
</dbReference>
<dbReference type="InterPro" id="IPR041095">
    <property type="entry name" value="EFG_II"/>
</dbReference>
<dbReference type="Pfam" id="PF00679">
    <property type="entry name" value="EFG_C"/>
    <property type="match status" value="1"/>
</dbReference>
<evidence type="ECO:0000313" key="9">
    <source>
        <dbReference type="EMBL" id="KYF70174.1"/>
    </source>
</evidence>
<comment type="caution">
    <text evidence="9">The sequence shown here is derived from an EMBL/GenBank/DDBJ whole genome shotgun (WGS) entry which is preliminary data.</text>
</comment>
<dbReference type="InterPro" id="IPR000795">
    <property type="entry name" value="T_Tr_GTP-bd_dom"/>
</dbReference>
<dbReference type="InterPro" id="IPR009022">
    <property type="entry name" value="EFG_III"/>
</dbReference>
<dbReference type="InterPro" id="IPR027417">
    <property type="entry name" value="P-loop_NTPase"/>
</dbReference>
<dbReference type="CDD" id="cd01434">
    <property type="entry name" value="EFG_mtEFG1_IV"/>
    <property type="match status" value="1"/>
</dbReference>
<dbReference type="Gene3D" id="3.30.230.10">
    <property type="match status" value="1"/>
</dbReference>
<dbReference type="InterPro" id="IPR014721">
    <property type="entry name" value="Ribsml_uS5_D2-typ_fold_subgr"/>
</dbReference>
<evidence type="ECO:0000256" key="2">
    <source>
        <dbReference type="ARBA" id="ARBA00022741"/>
    </source>
</evidence>
<keyword evidence="2" id="KW-0547">Nucleotide-binding</keyword>
<dbReference type="RefSeq" id="WP_061607812.1">
    <property type="nucleotide sequence ID" value="NZ_JEMA01000416.1"/>
</dbReference>
<dbReference type="AlphaFoldDB" id="A0A150QQE2"/>
<dbReference type="PANTHER" id="PTHR43261">
    <property type="entry name" value="TRANSLATION ELONGATION FACTOR G-RELATED"/>
    <property type="match status" value="1"/>
</dbReference>
<dbReference type="SUPFAM" id="SSF54980">
    <property type="entry name" value="EF-G C-terminal domain-like"/>
    <property type="match status" value="2"/>
</dbReference>
<dbReference type="Gene3D" id="3.40.50.300">
    <property type="entry name" value="P-loop containing nucleotide triphosphate hydrolases"/>
    <property type="match status" value="1"/>
</dbReference>
<dbReference type="InterPro" id="IPR005517">
    <property type="entry name" value="Transl_elong_EFG/EF2_IV"/>
</dbReference>
<dbReference type="Pfam" id="PF03764">
    <property type="entry name" value="EFG_IV"/>
    <property type="match status" value="1"/>
</dbReference>
<sequence>MTTTEAGDIRNVAIIGHKGAGKTSLAEALLYVAKATAKLGKVDDRTSVLDDTAEEKEHACSFEASVAHLSWGGKKINLVDTPGEGSFLAETRLALAAVDAAILVVSGKDGVQPITERVFGWVREARLPCMIVVTKVDAENARPDEVLADVRARLKAPLAVMEERVGDGLQYRGVVAIRTRKAWLDKPEAPAAAAGSPVPADVAAAVERARGKLVDDVAGSDDDLTESYLNEGDLTQEQLDQGLRAAVRTGVLVPVYFASGVRPSGVAALLDGVVELVPPPTEHPAWSGVVPSGKPGAPPQPAERPASADAPAAAFVFKTSIDPHAGRTSFARVLSGAVRPDATLINASTGAAERLGKIHTVVGKDHRQVDEARAGDIVALHKLKATLSGHTICDERQPFQLGAPELPPALFSRGVRFDAKGGEDKVGNALHRLTEEDPGLSVHQDASTRELVVSGLGALHLEITVERIRRRVGIDCRLGPPHIAYKETITRRAAGVEGKHKKQTGGHGQFGVCYIDMEPMPRGGGFVFEDAVVGGAVPRQFIPSVEKGIVKAMSKGVLAGYPMVDVKVRLTDGKYHDVDSSDAAFQMAGSKAFKAAAAQCAPVLLEPIVRLSVTVPSATMGDIIGDINSRRGRIIGTDSIESQTVVNAFVPLAEVLEYESKLKSMTQGKGTFTMSVEHLEICPPVVQDKVIKESGFKAEADED</sequence>
<dbReference type="PANTHER" id="PTHR43261:SF7">
    <property type="entry name" value="ELONGATION FACTOR G-LIKE PROTEIN"/>
    <property type="match status" value="1"/>
</dbReference>
<dbReference type="Pfam" id="PF00009">
    <property type="entry name" value="GTP_EFTU"/>
    <property type="match status" value="1"/>
</dbReference>
<dbReference type="OrthoDB" id="9801472at2"/>
<dbReference type="InterPro" id="IPR047872">
    <property type="entry name" value="EFG_IV"/>
</dbReference>
<dbReference type="InterPro" id="IPR009000">
    <property type="entry name" value="Transl_B-barrel_sf"/>
</dbReference>
<dbReference type="SMART" id="SM00889">
    <property type="entry name" value="EFG_IV"/>
    <property type="match status" value="1"/>
</dbReference>
<dbReference type="SMART" id="SM00838">
    <property type="entry name" value="EFG_C"/>
    <property type="match status" value="1"/>
</dbReference>
<evidence type="ECO:0000256" key="3">
    <source>
        <dbReference type="ARBA" id="ARBA00022768"/>
    </source>
</evidence>
<feature type="region of interest" description="Disordered" evidence="7">
    <location>
        <begin position="284"/>
        <end position="309"/>
    </location>
</feature>
<evidence type="ECO:0000256" key="6">
    <source>
        <dbReference type="ARBA" id="ARBA00024731"/>
    </source>
</evidence>
<comment type="function">
    <text evidence="6">Catalyzes the GTP-dependent ribosomal translocation step during translation elongation. During this step, the ribosome changes from the pre-translocational (PRE) to the post-translocational (POST) state as the newly formed A-site-bound peptidyl-tRNA and P-site-bound deacylated tRNA move to the P and E sites, respectively. Catalyzes the coordinated movement of the two tRNA molecules, the mRNA and conformational changes in the ribosome.</text>
</comment>
<dbReference type="GO" id="GO:0005525">
    <property type="term" value="F:GTP binding"/>
    <property type="evidence" value="ECO:0007669"/>
    <property type="project" value="UniProtKB-KW"/>
</dbReference>
<dbReference type="PROSITE" id="PS51722">
    <property type="entry name" value="G_TR_2"/>
    <property type="match status" value="1"/>
</dbReference>
<dbReference type="InterPro" id="IPR005225">
    <property type="entry name" value="Small_GTP-bd"/>
</dbReference>
<keyword evidence="4" id="KW-0648">Protein biosynthesis</keyword>
<evidence type="ECO:0000259" key="8">
    <source>
        <dbReference type="PROSITE" id="PS51722"/>
    </source>
</evidence>
<dbReference type="InterPro" id="IPR053905">
    <property type="entry name" value="EF-G-like_DII"/>
</dbReference>
<evidence type="ECO:0000256" key="7">
    <source>
        <dbReference type="SAM" id="MobiDB-lite"/>
    </source>
</evidence>
<dbReference type="FunFam" id="3.30.70.240:FF:000001">
    <property type="entry name" value="Elongation factor G"/>
    <property type="match status" value="1"/>
</dbReference>
<evidence type="ECO:0000256" key="4">
    <source>
        <dbReference type="ARBA" id="ARBA00022917"/>
    </source>
</evidence>
<dbReference type="NCBIfam" id="NF009891">
    <property type="entry name" value="PRK13351.1-1"/>
    <property type="match status" value="1"/>
</dbReference>
<dbReference type="GO" id="GO:0032790">
    <property type="term" value="P:ribosome disassembly"/>
    <property type="evidence" value="ECO:0007669"/>
    <property type="project" value="TreeGrafter"/>
</dbReference>
<dbReference type="Pfam" id="PF14492">
    <property type="entry name" value="EFG_III"/>
    <property type="match status" value="1"/>
</dbReference>
<dbReference type="SUPFAM" id="SSF54211">
    <property type="entry name" value="Ribosomal protein S5 domain 2-like"/>
    <property type="match status" value="1"/>
</dbReference>
<dbReference type="NCBIfam" id="TIGR00231">
    <property type="entry name" value="small_GTP"/>
    <property type="match status" value="1"/>
</dbReference>
<organism evidence="9 10">
    <name type="scientific">Sorangium cellulosum</name>
    <name type="common">Polyangium cellulosum</name>
    <dbReference type="NCBI Taxonomy" id="56"/>
    <lineage>
        <taxon>Bacteria</taxon>
        <taxon>Pseudomonadati</taxon>
        <taxon>Myxococcota</taxon>
        <taxon>Polyangia</taxon>
        <taxon>Polyangiales</taxon>
        <taxon>Polyangiaceae</taxon>
        <taxon>Sorangium</taxon>
    </lineage>
</organism>
<reference evidence="9 10" key="1">
    <citation type="submission" date="2014-02" db="EMBL/GenBank/DDBJ databases">
        <title>The small core and large imbalanced accessory genome model reveals a collaborative survival strategy of Sorangium cellulosum strains in nature.</title>
        <authorList>
            <person name="Han K."/>
            <person name="Peng R."/>
            <person name="Blom J."/>
            <person name="Li Y.-Z."/>
        </authorList>
    </citation>
    <scope>NUCLEOTIDE SEQUENCE [LARGE SCALE GENOMIC DNA]</scope>
    <source>
        <strain evidence="9 10">So0008-312</strain>
    </source>
</reference>
<dbReference type="InterPro" id="IPR020568">
    <property type="entry name" value="Ribosomal_Su5_D2-typ_SF"/>
</dbReference>
<dbReference type="FunFam" id="3.30.230.10:FF:000003">
    <property type="entry name" value="Elongation factor G"/>
    <property type="match status" value="1"/>
</dbReference>
<dbReference type="CDD" id="cd16262">
    <property type="entry name" value="EFG_III"/>
    <property type="match status" value="1"/>
</dbReference>
<dbReference type="Gene3D" id="3.30.70.240">
    <property type="match status" value="1"/>
</dbReference>
<name>A0A150QQE2_SORCE</name>
<keyword evidence="3 9" id="KW-0251">Elongation factor</keyword>
<dbReference type="CDD" id="cd03713">
    <property type="entry name" value="EFG_mtEFG_C"/>
    <property type="match status" value="1"/>
</dbReference>
<dbReference type="PRINTS" id="PR00315">
    <property type="entry name" value="ELONGATNFCT"/>
</dbReference>